<dbReference type="Proteomes" id="UP000057043">
    <property type="component" value="Unassembled WGS sequence"/>
</dbReference>
<evidence type="ECO:0000256" key="3">
    <source>
        <dbReference type="ARBA" id="ARBA00022977"/>
    </source>
</evidence>
<comment type="similarity">
    <text evidence="6">Belongs to the THI4 family.</text>
</comment>
<dbReference type="InterPro" id="IPR002922">
    <property type="entry name" value="Thi4_fam"/>
</dbReference>
<evidence type="ECO:0000256" key="1">
    <source>
        <dbReference type="ARBA" id="ARBA00022679"/>
    </source>
</evidence>
<keyword evidence="8" id="KW-0413">Isomerase</keyword>
<reference evidence="9 10" key="2">
    <citation type="journal article" date="2015" name="MBio">
        <title>Genome-Resolved Metagenomic Analysis Reveals Roles for Candidate Phyla and Other Microbial Community Members in Biogeochemical Transformations in Oil Reservoirs.</title>
        <authorList>
            <person name="Hu P."/>
            <person name="Tom L."/>
            <person name="Singh A."/>
            <person name="Thomas B.C."/>
            <person name="Baker B.J."/>
            <person name="Piceno Y.M."/>
            <person name="Andersen G.L."/>
            <person name="Banfield J.F."/>
        </authorList>
    </citation>
    <scope>NUCLEOTIDE SEQUENCE [LARGE SCALE GENOMIC DNA]</scope>
    <source>
        <strain evidence="7">57_489</strain>
    </source>
</reference>
<dbReference type="EMBL" id="LGFT01000043">
    <property type="protein sequence ID" value="KUK43880.1"/>
    <property type="molecule type" value="Genomic_DNA"/>
</dbReference>
<comment type="cofactor">
    <cofactor evidence="6">
        <name>Fe(2+)</name>
        <dbReference type="ChEBI" id="CHEBI:29033"/>
    </cofactor>
</comment>
<evidence type="ECO:0000313" key="10">
    <source>
        <dbReference type="Proteomes" id="UP000057043"/>
    </source>
</evidence>
<comment type="caution">
    <text evidence="6">Lacks conserved residue(s) required for the propagation of feature annotation.</text>
</comment>
<name>A0A101IM34_9EURY</name>
<feature type="binding site" evidence="6">
    <location>
        <position position="234"/>
    </location>
    <ligand>
        <name>glycine</name>
        <dbReference type="ChEBI" id="CHEBI:57305"/>
    </ligand>
</feature>
<dbReference type="EMBL" id="LGHB01000001">
    <property type="protein sequence ID" value="KUK97656.1"/>
    <property type="molecule type" value="Genomic_DNA"/>
</dbReference>
<evidence type="ECO:0000256" key="2">
    <source>
        <dbReference type="ARBA" id="ARBA00022723"/>
    </source>
</evidence>
<dbReference type="PANTHER" id="PTHR43422">
    <property type="entry name" value="THIAMINE THIAZOLE SYNTHASE"/>
    <property type="match status" value="1"/>
</dbReference>
<accession>A0A101IM34</accession>
<dbReference type="NCBIfam" id="TIGR00292">
    <property type="entry name" value="sulfide-dependent adenosine diphosphate thiazole synthase"/>
    <property type="match status" value="1"/>
</dbReference>
<dbReference type="HAMAP" id="MF_00304">
    <property type="entry name" value="Thi4"/>
    <property type="match status" value="1"/>
</dbReference>
<dbReference type="EC" id="2.4.2.59" evidence="6"/>
<dbReference type="SUPFAM" id="SSF51905">
    <property type="entry name" value="FAD/NAD(P)-binding domain"/>
    <property type="match status" value="1"/>
</dbReference>
<protein>
    <recommendedName>
        <fullName evidence="6">Thiamine thiazole synthase</fullName>
        <ecNumber evidence="6">2.4.2.59</ecNumber>
    </recommendedName>
</protein>
<feature type="binding site" evidence="6">
    <location>
        <position position="156"/>
    </location>
    <ligand>
        <name>Fe cation</name>
        <dbReference type="ChEBI" id="CHEBI:24875"/>
        <note>ligand shared between two adjacent protomers</note>
    </ligand>
</feature>
<feature type="binding site" evidence="6">
    <location>
        <begin position="154"/>
        <end position="156"/>
    </location>
    <ligand>
        <name>NAD(+)</name>
        <dbReference type="ChEBI" id="CHEBI:57540"/>
        <note>ligand shared between two adjacent protomers</note>
    </ligand>
</feature>
<feature type="binding site" description="in other chain" evidence="6">
    <location>
        <position position="171"/>
    </location>
    <ligand>
        <name>Fe cation</name>
        <dbReference type="ChEBI" id="CHEBI:24875"/>
        <note>ligand shared between two adjacent protomers</note>
    </ligand>
</feature>
<feature type="binding site" description="in other chain" evidence="6">
    <location>
        <position position="63"/>
    </location>
    <ligand>
        <name>NAD(+)</name>
        <dbReference type="ChEBI" id="CHEBI:57540"/>
        <note>ligand shared between two adjacent protomers</note>
    </ligand>
</feature>
<dbReference type="InterPro" id="IPR036188">
    <property type="entry name" value="FAD/NAD-bd_sf"/>
</dbReference>
<dbReference type="Proteomes" id="UP000053961">
    <property type="component" value="Unassembled WGS sequence"/>
</dbReference>
<organism evidence="8 9">
    <name type="scientific">Methanothrix harundinacea</name>
    <dbReference type="NCBI Taxonomy" id="301375"/>
    <lineage>
        <taxon>Archaea</taxon>
        <taxon>Methanobacteriati</taxon>
        <taxon>Methanobacteriota</taxon>
        <taxon>Stenosarchaea group</taxon>
        <taxon>Methanomicrobia</taxon>
        <taxon>Methanotrichales</taxon>
        <taxon>Methanotrichaceae</taxon>
        <taxon>Methanothrix</taxon>
    </lineage>
</organism>
<dbReference type="Pfam" id="PF01946">
    <property type="entry name" value="Thi4"/>
    <property type="match status" value="1"/>
</dbReference>
<dbReference type="GO" id="GO:0016763">
    <property type="term" value="F:pentosyltransferase activity"/>
    <property type="evidence" value="ECO:0007669"/>
    <property type="project" value="UniProtKB-UniRule"/>
</dbReference>
<comment type="function">
    <text evidence="6">Involved in the biosynthesis of the thiazole moiety of thiamine. Catalyzes the conversion of NAD and glycine to adenosine diphosphate 5-(2-hydroxyethyl)-4-methylthiazole-2-carboxylate (ADT), an adenylated thiazole intermediate, using free sulfide as a source of sulfur.</text>
</comment>
<keyword evidence="3 6" id="KW-0784">Thiamine biosynthesis</keyword>
<dbReference type="GO" id="GO:0009228">
    <property type="term" value="P:thiamine biosynthetic process"/>
    <property type="evidence" value="ECO:0007669"/>
    <property type="project" value="UniProtKB-KW"/>
</dbReference>
<feature type="binding site" description="in other chain" evidence="6">
    <location>
        <position position="127"/>
    </location>
    <ligand>
        <name>NAD(+)</name>
        <dbReference type="ChEBI" id="CHEBI:57540"/>
        <note>ligand shared between two adjacent protomers</note>
    </ligand>
</feature>
<comment type="subunit">
    <text evidence="6">Homooctamer; tetramer of dimers.</text>
</comment>
<reference evidence="8" key="1">
    <citation type="journal article" date="2015" name="MBio">
        <title>Genome-resolved metagenomic analysis reveals roles for candidate phyla and other microbial community members in biogeochemical transformations in oil reservoirs.</title>
        <authorList>
            <person name="Hu P."/>
            <person name="Tom L."/>
            <person name="Singh A."/>
            <person name="Thomas B.C."/>
            <person name="Baker B.J."/>
            <person name="Piceno Y.M."/>
            <person name="Andersen G.L."/>
            <person name="Banfield J.F."/>
        </authorList>
    </citation>
    <scope>NUCLEOTIDE SEQUENCE [LARGE SCALE GENOMIC DNA]</scope>
    <source>
        <strain evidence="8">56_747</strain>
    </source>
</reference>
<dbReference type="InterPro" id="IPR022828">
    <property type="entry name" value="Thi4_prok"/>
</dbReference>
<comment type="catalytic activity">
    <reaction evidence="6">
        <text>hydrogen sulfide + glycine + NAD(+) = ADP-5-ethyl-4-methylthiazole-2-carboxylate + nicotinamide + 3 H2O + H(+)</text>
        <dbReference type="Rhea" id="RHEA:55704"/>
        <dbReference type="ChEBI" id="CHEBI:15377"/>
        <dbReference type="ChEBI" id="CHEBI:15378"/>
        <dbReference type="ChEBI" id="CHEBI:17154"/>
        <dbReference type="ChEBI" id="CHEBI:29919"/>
        <dbReference type="ChEBI" id="CHEBI:57305"/>
        <dbReference type="ChEBI" id="CHEBI:57540"/>
        <dbReference type="ChEBI" id="CHEBI:139151"/>
        <dbReference type="EC" id="2.4.2.59"/>
    </reaction>
</comment>
<dbReference type="AlphaFoldDB" id="A0A101IM34"/>
<gene>
    <name evidence="6" type="primary">thi4</name>
    <name evidence="7" type="ORF">XD72_1736</name>
    <name evidence="8" type="ORF">XE07_0070</name>
</gene>
<feature type="binding site" description="in other chain" evidence="6">
    <location>
        <position position="224"/>
    </location>
    <ligand>
        <name>NAD(+)</name>
        <dbReference type="ChEBI" id="CHEBI:57540"/>
        <note>ligand shared between two adjacent protomers</note>
    </ligand>
</feature>
<evidence type="ECO:0000256" key="4">
    <source>
        <dbReference type="ARBA" id="ARBA00023004"/>
    </source>
</evidence>
<feature type="binding site" description="in other chain" evidence="6">
    <location>
        <begin position="55"/>
        <end position="56"/>
    </location>
    <ligand>
        <name>NAD(+)</name>
        <dbReference type="ChEBI" id="CHEBI:57540"/>
        <note>ligand shared between two adjacent protomers</note>
    </ligand>
</feature>
<dbReference type="PANTHER" id="PTHR43422:SF3">
    <property type="entry name" value="THIAMINE THIAZOLE SYNTHASE"/>
    <property type="match status" value="1"/>
</dbReference>
<proteinExistence type="inferred from homology"/>
<dbReference type="GO" id="GO:0005506">
    <property type="term" value="F:iron ion binding"/>
    <property type="evidence" value="ECO:0007669"/>
    <property type="project" value="UniProtKB-UniRule"/>
</dbReference>
<dbReference type="UniPathway" id="UPA00060"/>
<feature type="binding site" description="in other chain" evidence="6">
    <location>
        <position position="36"/>
    </location>
    <ligand>
        <name>NAD(+)</name>
        <dbReference type="ChEBI" id="CHEBI:57540"/>
        <note>ligand shared between two adjacent protomers</note>
    </ligand>
</feature>
<evidence type="ECO:0000256" key="6">
    <source>
        <dbReference type="HAMAP-Rule" id="MF_00304"/>
    </source>
</evidence>
<evidence type="ECO:0000313" key="9">
    <source>
        <dbReference type="Proteomes" id="UP000053961"/>
    </source>
</evidence>
<comment type="pathway">
    <text evidence="6">Cofactor biosynthesis; thiamine diphosphate biosynthesis.</text>
</comment>
<dbReference type="PRINTS" id="PR00419">
    <property type="entry name" value="ADXRDTASE"/>
</dbReference>
<dbReference type="PATRIC" id="fig|301375.6.peg.1072"/>
<sequence>MALDEVTITKAIVESYMESFLKYTDVDVALVGAGPANLVAAKKLAEADAKTVVFERNLSVGGGIWGGGMMFPRIVVQKEGCRILDEFGVWYREYEEGYYIASSIETVAKLTAGVIDAGAEIINLVTVEDVMIREDERIAGLVINWEAVERTRLHVDPLSVRARVVIDGTGHDANICKVVQRKIPGAKVGSLGVVGEKPMWADVGEKTVVEVTQEVYPGLIATGMAAAAVAGGPRMGPIFGGMLLSGEKAAMLALEKLGL</sequence>
<evidence type="ECO:0000256" key="5">
    <source>
        <dbReference type="ARBA" id="ARBA00023027"/>
    </source>
</evidence>
<keyword evidence="1 6" id="KW-0808">Transferase</keyword>
<dbReference type="Gene3D" id="3.50.50.60">
    <property type="entry name" value="FAD/NAD(P)-binding domain"/>
    <property type="match status" value="1"/>
</dbReference>
<evidence type="ECO:0000313" key="8">
    <source>
        <dbReference type="EMBL" id="KUK97656.1"/>
    </source>
</evidence>
<evidence type="ECO:0000313" key="7">
    <source>
        <dbReference type="EMBL" id="KUK43880.1"/>
    </source>
</evidence>
<dbReference type="GO" id="GO:0052837">
    <property type="term" value="P:thiazole biosynthetic process"/>
    <property type="evidence" value="ECO:0007669"/>
    <property type="project" value="UniProtKB-UniRule"/>
</dbReference>
<dbReference type="GO" id="GO:0009229">
    <property type="term" value="P:thiamine diphosphate biosynthetic process"/>
    <property type="evidence" value="ECO:0007669"/>
    <property type="project" value="UniProtKB-UniRule"/>
</dbReference>
<dbReference type="GO" id="GO:0016853">
    <property type="term" value="F:isomerase activity"/>
    <property type="evidence" value="ECO:0007669"/>
    <property type="project" value="UniProtKB-KW"/>
</dbReference>
<keyword evidence="4 6" id="KW-0408">Iron</keyword>
<keyword evidence="5 6" id="KW-0520">NAD</keyword>
<keyword evidence="2 6" id="KW-0479">Metal-binding</keyword>
<comment type="caution">
    <text evidence="8">The sequence shown here is derived from an EMBL/GenBank/DDBJ whole genome shotgun (WGS) entry which is preliminary data.</text>
</comment>